<proteinExistence type="predicted"/>
<evidence type="ECO:0000313" key="3">
    <source>
        <dbReference type="Proteomes" id="UP001151760"/>
    </source>
</evidence>
<evidence type="ECO:0000256" key="1">
    <source>
        <dbReference type="SAM" id="MobiDB-lite"/>
    </source>
</evidence>
<dbReference type="EMBL" id="BQNB010013061">
    <property type="protein sequence ID" value="GJT11346.1"/>
    <property type="molecule type" value="Genomic_DNA"/>
</dbReference>
<dbReference type="PANTHER" id="PTHR47481:SF39">
    <property type="entry name" value="TRANSCRIPTION FACTOR INTERACTOR AND REGULATOR CCHC(ZN) FAMILY"/>
    <property type="match status" value="1"/>
</dbReference>
<feature type="compositionally biased region" description="Low complexity" evidence="1">
    <location>
        <begin position="296"/>
        <end position="318"/>
    </location>
</feature>
<keyword evidence="2" id="KW-0695">RNA-directed DNA polymerase</keyword>
<feature type="compositionally biased region" description="Low complexity" evidence="1">
    <location>
        <begin position="262"/>
        <end position="277"/>
    </location>
</feature>
<evidence type="ECO:0000313" key="2">
    <source>
        <dbReference type="EMBL" id="GJT11346.1"/>
    </source>
</evidence>
<gene>
    <name evidence="2" type="ORF">Tco_0858388</name>
</gene>
<dbReference type="Pfam" id="PF14223">
    <property type="entry name" value="Retrotran_gag_2"/>
    <property type="match status" value="1"/>
</dbReference>
<sequence length="367" mass="40557">MALLAPFTTAEKQSHNSHRFGFTLSTTNYGHWKTMIQSFLVTNKLFPYVDGTITCPDPFITVPSADKDQPPASQHNPNHATWVTNDAHVRMLLLSTISESAFQHVQGDTSRELWIALERAFAPHTISREYTLKSQLLRLKMEPDETSSAYLLRARQYADALANIGEPFKEKDLVMLVVTGLRDEYDGFKSQIVGRQFPTAFSDLHSLLSDHDYMIRKPPSASVQAFAAAAPSAPTASAAISSLPPDTVNALQQVLSQLGLQVQPQSSFSQPSSQQPQAHYASRGRGRGSHNRGRGARSNSRNYNNNHSFNNSNGGNRSQFSWASNQNTVFGTCNRCGIGHIPSQCPNRDPNTMRSPPPSANFAKNWL</sequence>
<keyword evidence="3" id="KW-1185">Reference proteome</keyword>
<name>A0ABQ5B902_9ASTR</name>
<feature type="region of interest" description="Disordered" evidence="1">
    <location>
        <begin position="262"/>
        <end position="320"/>
    </location>
</feature>
<feature type="compositionally biased region" description="Polar residues" evidence="1">
    <location>
        <begin position="344"/>
        <end position="354"/>
    </location>
</feature>
<dbReference type="GO" id="GO:0003964">
    <property type="term" value="F:RNA-directed DNA polymerase activity"/>
    <property type="evidence" value="ECO:0007669"/>
    <property type="project" value="UniProtKB-KW"/>
</dbReference>
<reference evidence="2" key="1">
    <citation type="journal article" date="2022" name="Int. J. Mol. Sci.">
        <title>Draft Genome of Tanacetum Coccineum: Genomic Comparison of Closely Related Tanacetum-Family Plants.</title>
        <authorList>
            <person name="Yamashiro T."/>
            <person name="Shiraishi A."/>
            <person name="Nakayama K."/>
            <person name="Satake H."/>
        </authorList>
    </citation>
    <scope>NUCLEOTIDE SEQUENCE</scope>
</reference>
<comment type="caution">
    <text evidence="2">The sequence shown here is derived from an EMBL/GenBank/DDBJ whole genome shotgun (WGS) entry which is preliminary data.</text>
</comment>
<accession>A0ABQ5B902</accession>
<feature type="region of interest" description="Disordered" evidence="1">
    <location>
        <begin position="342"/>
        <end position="367"/>
    </location>
</feature>
<feature type="compositionally biased region" description="Basic residues" evidence="1">
    <location>
        <begin position="282"/>
        <end position="295"/>
    </location>
</feature>
<protein>
    <submittedName>
        <fullName evidence="2">RNA-directed DNA polymerase</fullName>
    </submittedName>
</protein>
<organism evidence="2 3">
    <name type="scientific">Tanacetum coccineum</name>
    <dbReference type="NCBI Taxonomy" id="301880"/>
    <lineage>
        <taxon>Eukaryota</taxon>
        <taxon>Viridiplantae</taxon>
        <taxon>Streptophyta</taxon>
        <taxon>Embryophyta</taxon>
        <taxon>Tracheophyta</taxon>
        <taxon>Spermatophyta</taxon>
        <taxon>Magnoliopsida</taxon>
        <taxon>eudicotyledons</taxon>
        <taxon>Gunneridae</taxon>
        <taxon>Pentapetalae</taxon>
        <taxon>asterids</taxon>
        <taxon>campanulids</taxon>
        <taxon>Asterales</taxon>
        <taxon>Asteraceae</taxon>
        <taxon>Asteroideae</taxon>
        <taxon>Anthemideae</taxon>
        <taxon>Anthemidinae</taxon>
        <taxon>Tanacetum</taxon>
    </lineage>
</organism>
<dbReference type="Proteomes" id="UP001151760">
    <property type="component" value="Unassembled WGS sequence"/>
</dbReference>
<keyword evidence="2" id="KW-0548">Nucleotidyltransferase</keyword>
<keyword evidence="2" id="KW-0808">Transferase</keyword>
<dbReference type="PANTHER" id="PTHR47481">
    <property type="match status" value="1"/>
</dbReference>
<reference evidence="2" key="2">
    <citation type="submission" date="2022-01" db="EMBL/GenBank/DDBJ databases">
        <authorList>
            <person name="Yamashiro T."/>
            <person name="Shiraishi A."/>
            <person name="Satake H."/>
            <person name="Nakayama K."/>
        </authorList>
    </citation>
    <scope>NUCLEOTIDE SEQUENCE</scope>
</reference>